<dbReference type="Pfam" id="PF14529">
    <property type="entry name" value="Exo_endo_phos_2"/>
    <property type="match status" value="1"/>
</dbReference>
<keyword evidence="3" id="KW-1185">Reference proteome</keyword>
<evidence type="ECO:0000259" key="1">
    <source>
        <dbReference type="Pfam" id="PF14529"/>
    </source>
</evidence>
<dbReference type="InterPro" id="IPR036691">
    <property type="entry name" value="Endo/exonu/phosph_ase_sf"/>
</dbReference>
<dbReference type="EMBL" id="CADCXV010000740">
    <property type="protein sequence ID" value="CAB0034334.1"/>
    <property type="molecule type" value="Genomic_DNA"/>
</dbReference>
<protein>
    <recommendedName>
        <fullName evidence="1">Endonuclease/exonuclease/phosphatase domain-containing protein</fullName>
    </recommendedName>
</protein>
<organism evidence="2 3">
    <name type="scientific">Trichogramma brassicae</name>
    <dbReference type="NCBI Taxonomy" id="86971"/>
    <lineage>
        <taxon>Eukaryota</taxon>
        <taxon>Metazoa</taxon>
        <taxon>Ecdysozoa</taxon>
        <taxon>Arthropoda</taxon>
        <taxon>Hexapoda</taxon>
        <taxon>Insecta</taxon>
        <taxon>Pterygota</taxon>
        <taxon>Neoptera</taxon>
        <taxon>Endopterygota</taxon>
        <taxon>Hymenoptera</taxon>
        <taxon>Apocrita</taxon>
        <taxon>Proctotrupomorpha</taxon>
        <taxon>Chalcidoidea</taxon>
        <taxon>Trichogrammatidae</taxon>
        <taxon>Trichogramma</taxon>
    </lineage>
</organism>
<accession>A0A6H5IC38</accession>
<dbReference type="Gene3D" id="3.60.10.10">
    <property type="entry name" value="Endonuclease/exonuclease/phosphatase"/>
    <property type="match status" value="1"/>
</dbReference>
<dbReference type="SUPFAM" id="SSF56219">
    <property type="entry name" value="DNase I-like"/>
    <property type="match status" value="1"/>
</dbReference>
<reference evidence="2 3" key="1">
    <citation type="submission" date="2020-02" db="EMBL/GenBank/DDBJ databases">
        <authorList>
            <person name="Ferguson B K."/>
        </authorList>
    </citation>
    <scope>NUCLEOTIDE SEQUENCE [LARGE SCALE GENOMIC DNA]</scope>
</reference>
<evidence type="ECO:0000313" key="2">
    <source>
        <dbReference type="EMBL" id="CAB0034334.1"/>
    </source>
</evidence>
<name>A0A6H5IC38_9HYME</name>
<gene>
    <name evidence="2" type="ORF">TBRA_LOCUS6232</name>
</gene>
<sequence>MKETNFGLKYPKLWNDNLKFHVPVCANTTCTHDQRDERWIPVCSNTIRVKGTWKKIWSRSSNIYPLYTIPSTHPTPPHKTHRACNIFHTRSFNIHPHNTIPSAHPTSSHKTHRACNIFYTRPFNIHLLYTIPSTHSTPPHKTHRACNIFYTLKYLNLIHSFFTHNHICTLIHTYTHMHYNIQHNHKETIRIAQANLARCRDATDECLEKAYKEKVNILVLQEMYCCNGEPAGLGRFSNVILWCCRENETPWACICVLNRKLTATLVRQVSTSHCVVAHISGPTQQFYLVSLYCQFSKPIVHYAQQLTAALECVGSDRVIIGADVNGVSPIWSERATTSDSNGLCFEDVIQATNLVPLNRPGNLCTHISENRDIDITLASFRLFDKVTSWRVMEDWTLSDHRTIVFEIVKEECEAAPVGKMRFNINKARWKQYLASIDRMLDTQTTDTKDTQAGIDDTVSLITRTMVDAAEDCIPRKKRHKKSVPWGNEELSNLKREIYRQRRKYQHETQPEMREMLKNEYRNLRYRYKRKLYEARRKSWRDFVSKIGNKNVFGLVYRLANEKVMPATGMASLHTDHGFTRTERETNSTLLSALFGVEESAERLDDDYETVAVAEAWSLEEVKKAILSLKNKKAPGQDLIEYKESDKYLGVTIQSRFGMDAHVDAVAVKAKRLISRLKRLVGHDWELSGETLTGLYRMVFLPIMLYAIGAWGFALHTESICDKLNKHQRFALTAVTRAYCTKSTDALQVLSGSKPLDLEAKERYYKYKLRKRIPFISGVLNYTGHENQALIRKQLSDSILQEWQGRWSESSKGPVTKKFLPDVRKRMQLKWIALSHQTTQFLTGHKDLAAKLAGFHLVENPACTCGQEETSIDILYDCEEYQEEAQELRQVTEEGPSREEASISNKQRYAIFSRTCSRILVKKKNLRRNANQGDDDQE</sequence>
<evidence type="ECO:0000313" key="3">
    <source>
        <dbReference type="Proteomes" id="UP000479190"/>
    </source>
</evidence>
<dbReference type="InterPro" id="IPR005135">
    <property type="entry name" value="Endo/exonuclease/phosphatase"/>
</dbReference>
<dbReference type="AlphaFoldDB" id="A0A6H5IC38"/>
<proteinExistence type="predicted"/>
<dbReference type="GO" id="GO:0003824">
    <property type="term" value="F:catalytic activity"/>
    <property type="evidence" value="ECO:0007669"/>
    <property type="project" value="InterPro"/>
</dbReference>
<feature type="domain" description="Endonuclease/exonuclease/phosphatase" evidence="1">
    <location>
        <begin position="287"/>
        <end position="403"/>
    </location>
</feature>
<dbReference type="OrthoDB" id="7391519at2759"/>
<dbReference type="Proteomes" id="UP000479190">
    <property type="component" value="Unassembled WGS sequence"/>
</dbReference>